<dbReference type="GO" id="GO:0016491">
    <property type="term" value="F:oxidoreductase activity"/>
    <property type="evidence" value="ECO:0007669"/>
    <property type="project" value="UniProtKB-KW"/>
</dbReference>
<name>U2Z005_9RHOB</name>
<dbReference type="Gene3D" id="3.40.50.970">
    <property type="match status" value="1"/>
</dbReference>
<feature type="region of interest" description="Disordered" evidence="2">
    <location>
        <begin position="261"/>
        <end position="305"/>
    </location>
</feature>
<evidence type="ECO:0000256" key="1">
    <source>
        <dbReference type="ARBA" id="ARBA00023002"/>
    </source>
</evidence>
<dbReference type="Proteomes" id="UP000016566">
    <property type="component" value="Unassembled WGS sequence"/>
</dbReference>
<reference evidence="3" key="1">
    <citation type="journal article" date="2013" name="Genome Announc.">
        <title>Draft Genome Sequence of Loktanella cinnabarina LL-001T, Isolated from Deep-Sea Floor Sediment.</title>
        <authorList>
            <person name="Nishi S."/>
            <person name="Tsubouchi T."/>
            <person name="Takaki Y."/>
            <person name="Koyanagi R."/>
            <person name="Satoh N."/>
            <person name="Maruyama T."/>
            <person name="Hatada Y."/>
        </authorList>
    </citation>
    <scope>NUCLEOTIDE SEQUENCE [LARGE SCALE GENOMIC DNA]</scope>
    <source>
        <strain evidence="3">LL-001</strain>
    </source>
</reference>
<dbReference type="EMBL" id="BATB01000003">
    <property type="protein sequence ID" value="GAD54392.1"/>
    <property type="molecule type" value="Genomic_DNA"/>
</dbReference>
<accession>U2Z005</accession>
<evidence type="ECO:0000256" key="2">
    <source>
        <dbReference type="SAM" id="MobiDB-lite"/>
    </source>
</evidence>
<evidence type="ECO:0000313" key="4">
    <source>
        <dbReference type="Proteomes" id="UP000016566"/>
    </source>
</evidence>
<dbReference type="CDD" id="cd07034">
    <property type="entry name" value="TPP_PYR_PFOR_IOR-alpha_like"/>
    <property type="match status" value="1"/>
</dbReference>
<evidence type="ECO:0000313" key="3">
    <source>
        <dbReference type="EMBL" id="GAD54392.1"/>
    </source>
</evidence>
<protein>
    <submittedName>
        <fullName evidence="3">Indolepyruvate ferredoxin oxidoreductase, alpha and beta subunits</fullName>
    </submittedName>
</protein>
<dbReference type="InterPro" id="IPR002880">
    <property type="entry name" value="Pyrv_Fd/Flavodoxin_OxRdtase_N"/>
</dbReference>
<feature type="compositionally biased region" description="Low complexity" evidence="2">
    <location>
        <begin position="288"/>
        <end position="305"/>
    </location>
</feature>
<keyword evidence="3" id="KW-0670">Pyruvate</keyword>
<keyword evidence="1" id="KW-0560">Oxidoreductase</keyword>
<dbReference type="InterPro" id="IPR029061">
    <property type="entry name" value="THDP-binding"/>
</dbReference>
<comment type="caution">
    <text evidence="3">The sequence shown here is derived from an EMBL/GenBank/DDBJ whole genome shotgun (WGS) entry which is preliminary data.</text>
</comment>
<gene>
    <name evidence="3" type="ORF">MBELCI_0444</name>
</gene>
<dbReference type="SUPFAM" id="SSF52518">
    <property type="entry name" value="Thiamin diphosphate-binding fold (THDP-binding)"/>
    <property type="match status" value="1"/>
</dbReference>
<sequence length="305" mass="32740">MVRDITQQDAASQPAQPSGTLAAYALEDRYRQTRGRVFLTGTQALVRIMLDQSRRDRAAGLTTAGFVSGYRGSPLGALDMEMWRGKMQLEEYRIEFLPAVNEDLGATAVLGAQQVALDPRAEVEGVFSMWYGKGPGVDRSGDALKHGNAYGSSPKGGVLVVAGDDHGCVSSSMSHQSDVAFMAWFMTVLNPASVAEYLPSANGASRCRAFPALGSASRRFPRRWRAASRSSCRRRAISGSPTTWHPKVGCMCGCRTCPAPRSRRGCSTSSPPCRPLPRPTRSTARYTASRMPASASSAPARAIST</sequence>
<organism evidence="3 4">
    <name type="scientific">Limimaricola cinnabarinus LL-001</name>
    <dbReference type="NCBI Taxonomy" id="1337093"/>
    <lineage>
        <taxon>Bacteria</taxon>
        <taxon>Pseudomonadati</taxon>
        <taxon>Pseudomonadota</taxon>
        <taxon>Alphaproteobacteria</taxon>
        <taxon>Rhodobacterales</taxon>
        <taxon>Paracoccaceae</taxon>
        <taxon>Limimaricola</taxon>
    </lineage>
</organism>
<dbReference type="STRING" id="1337093.MBELCI_0444"/>
<keyword evidence="4" id="KW-1185">Reference proteome</keyword>
<dbReference type="eggNOG" id="COG4231">
    <property type="taxonomic scope" value="Bacteria"/>
</dbReference>
<dbReference type="AlphaFoldDB" id="U2Z005"/>
<proteinExistence type="predicted"/>